<proteinExistence type="predicted"/>
<dbReference type="NCBIfam" id="NF045614">
    <property type="entry name" value="efflu_CzcI_Cupr"/>
    <property type="match status" value="1"/>
</dbReference>
<organism evidence="3">
    <name type="scientific">Cupriavidus taiwanensis</name>
    <dbReference type="NCBI Taxonomy" id="164546"/>
    <lineage>
        <taxon>Bacteria</taxon>
        <taxon>Pseudomonadati</taxon>
        <taxon>Pseudomonadota</taxon>
        <taxon>Betaproteobacteria</taxon>
        <taxon>Burkholderiales</taxon>
        <taxon>Burkholderiaceae</taxon>
        <taxon>Cupriavidus</taxon>
    </lineage>
</organism>
<feature type="region of interest" description="Disordered" evidence="1">
    <location>
        <begin position="36"/>
        <end position="65"/>
    </location>
</feature>
<sequence length="124" mass="13347">MQRLLLILLALVLPLQFAWAGAAAYCGHEVAASAKAHFGHHEHRHQAGSGKQEQQADPAQDQAKLNLADPDCGVCHIASLPFAPADARDVPALRRVELAPPVPQSSFSSHSARAPDRPQWPRLA</sequence>
<dbReference type="GO" id="GO:0046686">
    <property type="term" value="P:response to cadmium ion"/>
    <property type="evidence" value="ECO:0007669"/>
    <property type="project" value="InterPro"/>
</dbReference>
<comment type="caution">
    <text evidence="3">The sequence shown here is derived from an EMBL/GenBank/DDBJ whole genome shotgun (WGS) entry which is preliminary data.</text>
</comment>
<evidence type="ECO:0000256" key="2">
    <source>
        <dbReference type="SAM" id="SignalP"/>
    </source>
</evidence>
<dbReference type="RefSeq" id="WP_116331588.1">
    <property type="nucleotide sequence ID" value="NZ_LT992560.1"/>
</dbReference>
<evidence type="ECO:0000313" key="3">
    <source>
        <dbReference type="EMBL" id="SOZ66208.1"/>
    </source>
</evidence>
<keyword evidence="2" id="KW-0732">Signal</keyword>
<feature type="chain" id="PRO_5016713500" evidence="2">
    <location>
        <begin position="21"/>
        <end position="124"/>
    </location>
</feature>
<feature type="compositionally biased region" description="Low complexity" evidence="1">
    <location>
        <begin position="52"/>
        <end position="63"/>
    </location>
</feature>
<gene>
    <name evidence="3" type="primary">czcI</name>
    <name evidence="3" type="ORF">CBM2613_B10167</name>
</gene>
<accession>A0A375E686</accession>
<protein>
    <submittedName>
        <fullName evidence="3">Cation efflux system protein, heavy metal resistance</fullName>
    </submittedName>
</protein>
<dbReference type="Proteomes" id="UP000256952">
    <property type="component" value="Chromosome CBM2613_b"/>
</dbReference>
<feature type="signal peptide" evidence="2">
    <location>
        <begin position="1"/>
        <end position="20"/>
    </location>
</feature>
<dbReference type="EMBL" id="OFTH01000034">
    <property type="protein sequence ID" value="SOZ66208.1"/>
    <property type="molecule type" value="Genomic_DNA"/>
</dbReference>
<feature type="region of interest" description="Disordered" evidence="1">
    <location>
        <begin position="101"/>
        <end position="124"/>
    </location>
</feature>
<dbReference type="InterPro" id="IPR055013">
    <property type="entry name" value="CzcI"/>
</dbReference>
<reference evidence="3" key="1">
    <citation type="submission" date="2018-01" db="EMBL/GenBank/DDBJ databases">
        <authorList>
            <person name="Clerissi C."/>
        </authorList>
    </citation>
    <scope>NUCLEOTIDE SEQUENCE</scope>
    <source>
        <strain evidence="3">Cupriavidus taiwanensis STM 8556</strain>
    </source>
</reference>
<feature type="compositionally biased region" description="Basic residues" evidence="1">
    <location>
        <begin position="37"/>
        <end position="46"/>
    </location>
</feature>
<evidence type="ECO:0000256" key="1">
    <source>
        <dbReference type="SAM" id="MobiDB-lite"/>
    </source>
</evidence>
<dbReference type="AlphaFoldDB" id="A0A375E686"/>
<name>A0A375E686_9BURK</name>